<protein>
    <submittedName>
        <fullName evidence="3">Uncharacterized protein</fullName>
    </submittedName>
</protein>
<evidence type="ECO:0000256" key="1">
    <source>
        <dbReference type="SAM" id="SignalP"/>
    </source>
</evidence>
<keyword evidence="2" id="KW-1185">Reference proteome</keyword>
<dbReference type="Proteomes" id="UP000046392">
    <property type="component" value="Unplaced"/>
</dbReference>
<name>A0A0N5C449_STREA</name>
<accession>A0A0N5C449</accession>
<dbReference type="WBParaSite" id="SPAL_0001273400.1">
    <property type="protein sequence ID" value="SPAL_0001273400.1"/>
    <property type="gene ID" value="SPAL_0001273400"/>
</dbReference>
<keyword evidence="1" id="KW-0732">Signal</keyword>
<proteinExistence type="predicted"/>
<dbReference type="AlphaFoldDB" id="A0A0N5C449"/>
<reference evidence="3" key="1">
    <citation type="submission" date="2017-02" db="UniProtKB">
        <authorList>
            <consortium name="WormBaseParasite"/>
        </authorList>
    </citation>
    <scope>IDENTIFICATION</scope>
</reference>
<feature type="signal peptide" evidence="1">
    <location>
        <begin position="1"/>
        <end position="26"/>
    </location>
</feature>
<evidence type="ECO:0000313" key="3">
    <source>
        <dbReference type="WBParaSite" id="SPAL_0001273400.1"/>
    </source>
</evidence>
<organism evidence="2 3">
    <name type="scientific">Strongyloides papillosus</name>
    <name type="common">Intestinal threadworm</name>
    <dbReference type="NCBI Taxonomy" id="174720"/>
    <lineage>
        <taxon>Eukaryota</taxon>
        <taxon>Metazoa</taxon>
        <taxon>Ecdysozoa</taxon>
        <taxon>Nematoda</taxon>
        <taxon>Chromadorea</taxon>
        <taxon>Rhabditida</taxon>
        <taxon>Tylenchina</taxon>
        <taxon>Panagrolaimomorpha</taxon>
        <taxon>Strongyloidoidea</taxon>
        <taxon>Strongyloididae</taxon>
        <taxon>Strongyloides</taxon>
    </lineage>
</organism>
<evidence type="ECO:0000313" key="2">
    <source>
        <dbReference type="Proteomes" id="UP000046392"/>
    </source>
</evidence>
<sequence>MFAVRNYSFIFLCFLLSFNMNTKIVAFSIKRNFVLNAYRNGEYLNALPGQGLMSYEFQDYGVPVVDNSGKGTYGLRKKYDRNCFFSPVQCMTSFGNTPLDTQVGWARI</sequence>
<feature type="chain" id="PRO_5005895320" evidence="1">
    <location>
        <begin position="27"/>
        <end position="108"/>
    </location>
</feature>